<dbReference type="VEuPathDB" id="FungiDB:MELLADRAFT_94908"/>
<proteinExistence type="predicted"/>
<organism evidence="2">
    <name type="scientific">Melampsora larici-populina (strain 98AG31 / pathotype 3-4-7)</name>
    <name type="common">Poplar leaf rust fungus</name>
    <dbReference type="NCBI Taxonomy" id="747676"/>
    <lineage>
        <taxon>Eukaryota</taxon>
        <taxon>Fungi</taxon>
        <taxon>Dikarya</taxon>
        <taxon>Basidiomycota</taxon>
        <taxon>Pucciniomycotina</taxon>
        <taxon>Pucciniomycetes</taxon>
        <taxon>Pucciniales</taxon>
        <taxon>Melampsoraceae</taxon>
        <taxon>Melampsora</taxon>
    </lineage>
</organism>
<name>F4S8D3_MELLP</name>
<keyword evidence="2" id="KW-1185">Reference proteome</keyword>
<reference evidence="2" key="1">
    <citation type="journal article" date="2011" name="Proc. Natl. Acad. Sci. U.S.A.">
        <title>Obligate biotrophy features unraveled by the genomic analysis of rust fungi.</title>
        <authorList>
            <person name="Duplessis S."/>
            <person name="Cuomo C.A."/>
            <person name="Lin Y.-C."/>
            <person name="Aerts A."/>
            <person name="Tisserant E."/>
            <person name="Veneault-Fourrey C."/>
            <person name="Joly D.L."/>
            <person name="Hacquard S."/>
            <person name="Amselem J."/>
            <person name="Cantarel B.L."/>
            <person name="Chiu R."/>
            <person name="Coutinho P.M."/>
            <person name="Feau N."/>
            <person name="Field M."/>
            <person name="Frey P."/>
            <person name="Gelhaye E."/>
            <person name="Goldberg J."/>
            <person name="Grabherr M.G."/>
            <person name="Kodira C.D."/>
            <person name="Kohler A."/>
            <person name="Kuees U."/>
            <person name="Lindquist E.A."/>
            <person name="Lucas S.M."/>
            <person name="Mago R."/>
            <person name="Mauceli E."/>
            <person name="Morin E."/>
            <person name="Murat C."/>
            <person name="Pangilinan J.L."/>
            <person name="Park R."/>
            <person name="Pearson M."/>
            <person name="Quesneville H."/>
            <person name="Rouhier N."/>
            <person name="Sakthikumar S."/>
            <person name="Salamov A.A."/>
            <person name="Schmutz J."/>
            <person name="Selles B."/>
            <person name="Shapiro H."/>
            <person name="Tanguay P."/>
            <person name="Tuskan G.A."/>
            <person name="Henrissat B."/>
            <person name="Van de Peer Y."/>
            <person name="Rouze P."/>
            <person name="Ellis J.G."/>
            <person name="Dodds P.N."/>
            <person name="Schein J.E."/>
            <person name="Zhong S."/>
            <person name="Hamelin R.C."/>
            <person name="Grigoriev I.V."/>
            <person name="Szabo L.J."/>
            <person name="Martin F."/>
        </authorList>
    </citation>
    <scope>NUCLEOTIDE SEQUENCE [LARGE SCALE GENOMIC DNA]</scope>
    <source>
        <strain evidence="2">98AG31 / pathotype 3-4-7</strain>
    </source>
</reference>
<accession>F4S8D3</accession>
<dbReference type="RefSeq" id="XP_007417632.1">
    <property type="nucleotide sequence ID" value="XM_007417570.1"/>
</dbReference>
<sequence length="49" mass="5217">MDQKNHNRPGGQSGYSGSTAVNFEDHEGVIKLILHSLCCVGTNSLRTGS</sequence>
<evidence type="ECO:0000313" key="1">
    <source>
        <dbReference type="EMBL" id="EGF99078.1"/>
    </source>
</evidence>
<dbReference type="HOGENOM" id="CLU_3143454_0_0_1"/>
<dbReference type="Proteomes" id="UP000001072">
    <property type="component" value="Unassembled WGS sequence"/>
</dbReference>
<evidence type="ECO:0000313" key="2">
    <source>
        <dbReference type="Proteomes" id="UP000001072"/>
    </source>
</evidence>
<dbReference type="AlphaFoldDB" id="F4S8D3"/>
<dbReference type="InParanoid" id="F4S8D3"/>
<dbReference type="GeneID" id="18937054"/>
<dbReference type="KEGG" id="mlr:MELLADRAFT_94908"/>
<gene>
    <name evidence="1" type="ORF">MELLADRAFT_94908</name>
</gene>
<dbReference type="EMBL" id="GL883164">
    <property type="protein sequence ID" value="EGF99078.1"/>
    <property type="molecule type" value="Genomic_DNA"/>
</dbReference>
<protein>
    <submittedName>
        <fullName evidence="1">Uncharacterized protein</fullName>
    </submittedName>
</protein>